<dbReference type="PANTHER" id="PTHR48024:SF56">
    <property type="entry name" value="HETEROGENEOUS NUCLEAR RIBONUCLEOPROTEIN A0"/>
    <property type="match status" value="1"/>
</dbReference>
<evidence type="ECO:0000256" key="1">
    <source>
        <dbReference type="ARBA" id="ARBA00022884"/>
    </source>
</evidence>
<protein>
    <recommendedName>
        <fullName evidence="4">RRM domain-containing protein</fullName>
    </recommendedName>
</protein>
<dbReference type="Gene3D" id="3.30.70.330">
    <property type="match status" value="1"/>
</dbReference>
<reference evidence="5" key="1">
    <citation type="submission" date="2021-01" db="EMBL/GenBank/DDBJ databases">
        <authorList>
            <person name="Corre E."/>
            <person name="Pelletier E."/>
            <person name="Niang G."/>
            <person name="Scheremetjew M."/>
            <person name="Finn R."/>
            <person name="Kale V."/>
            <person name="Holt S."/>
            <person name="Cochrane G."/>
            <person name="Meng A."/>
            <person name="Brown T."/>
            <person name="Cohen L."/>
        </authorList>
    </citation>
    <scope>NUCLEOTIDE SEQUENCE</scope>
    <source>
        <strain evidence="5">CCMP722</strain>
    </source>
</reference>
<evidence type="ECO:0000313" key="5">
    <source>
        <dbReference type="EMBL" id="CAD8673500.1"/>
    </source>
</evidence>
<evidence type="ECO:0000256" key="3">
    <source>
        <dbReference type="SAM" id="MobiDB-lite"/>
    </source>
</evidence>
<accession>A0A7S0WMG2</accession>
<dbReference type="PANTHER" id="PTHR48024">
    <property type="entry name" value="GEO13361P1-RELATED"/>
    <property type="match status" value="1"/>
</dbReference>
<dbReference type="AlphaFoldDB" id="A0A7S0WMG2"/>
<dbReference type="PROSITE" id="PS50102">
    <property type="entry name" value="RRM"/>
    <property type="match status" value="1"/>
</dbReference>
<gene>
    <name evidence="5" type="ORF">POBO1169_LOCUS11809</name>
</gene>
<evidence type="ECO:0000256" key="2">
    <source>
        <dbReference type="PROSITE-ProRule" id="PRU00176"/>
    </source>
</evidence>
<dbReference type="SMART" id="SM00360">
    <property type="entry name" value="RRM"/>
    <property type="match status" value="1"/>
</dbReference>
<dbReference type="Pfam" id="PF00076">
    <property type="entry name" value="RRM_1"/>
    <property type="match status" value="1"/>
</dbReference>
<sequence length="167" mass="18315">MAGGSSEVPPAKRQRSEAPADDPETAVFVGGLPYETDEASLKTVFSTYGEVKSTKIIYDNQTKKSKGFGFVTFASSEVATSVKSMKKMEIAGRQVDLGEPASNKGKQANKDRSVQVKQEQSRGMQKQMAKSAPPERRVFVGNLPKELWLRHLSGPELRSYGEELRAC</sequence>
<dbReference type="InterPro" id="IPR050886">
    <property type="entry name" value="RNA-binding_reg"/>
</dbReference>
<name>A0A7S0WMG2_9CHLO</name>
<dbReference type="InterPro" id="IPR000504">
    <property type="entry name" value="RRM_dom"/>
</dbReference>
<dbReference type="SUPFAM" id="SSF54928">
    <property type="entry name" value="RNA-binding domain, RBD"/>
    <property type="match status" value="1"/>
</dbReference>
<proteinExistence type="predicted"/>
<evidence type="ECO:0000259" key="4">
    <source>
        <dbReference type="PROSITE" id="PS50102"/>
    </source>
</evidence>
<dbReference type="InterPro" id="IPR035979">
    <property type="entry name" value="RBD_domain_sf"/>
</dbReference>
<dbReference type="GO" id="GO:0003723">
    <property type="term" value="F:RNA binding"/>
    <property type="evidence" value="ECO:0007669"/>
    <property type="project" value="UniProtKB-UniRule"/>
</dbReference>
<feature type="region of interest" description="Disordered" evidence="3">
    <location>
        <begin position="93"/>
        <end position="136"/>
    </location>
</feature>
<organism evidence="5">
    <name type="scientific">Pyramimonas obovata</name>
    <dbReference type="NCBI Taxonomy" id="1411642"/>
    <lineage>
        <taxon>Eukaryota</taxon>
        <taxon>Viridiplantae</taxon>
        <taxon>Chlorophyta</taxon>
        <taxon>Pyramimonadophyceae</taxon>
        <taxon>Pyramimonadales</taxon>
        <taxon>Pyramimonadaceae</taxon>
        <taxon>Pyramimonas</taxon>
        <taxon>Pyramimonas incertae sedis</taxon>
    </lineage>
</organism>
<feature type="domain" description="RRM" evidence="4">
    <location>
        <begin position="25"/>
        <end position="121"/>
    </location>
</feature>
<dbReference type="InterPro" id="IPR012677">
    <property type="entry name" value="Nucleotide-bd_a/b_plait_sf"/>
</dbReference>
<feature type="compositionally biased region" description="Polar residues" evidence="3">
    <location>
        <begin position="115"/>
        <end position="124"/>
    </location>
</feature>
<keyword evidence="1 2" id="KW-0694">RNA-binding</keyword>
<feature type="region of interest" description="Disordered" evidence="3">
    <location>
        <begin position="1"/>
        <end position="28"/>
    </location>
</feature>
<dbReference type="EMBL" id="HBFA01023223">
    <property type="protein sequence ID" value="CAD8673500.1"/>
    <property type="molecule type" value="Transcribed_RNA"/>
</dbReference>